<dbReference type="GO" id="GO:0071555">
    <property type="term" value="P:cell wall organization"/>
    <property type="evidence" value="ECO:0007669"/>
    <property type="project" value="TreeGrafter"/>
</dbReference>
<evidence type="ECO:0000259" key="2">
    <source>
        <dbReference type="Pfam" id="PF00905"/>
    </source>
</evidence>
<reference evidence="3" key="1">
    <citation type="submission" date="2020-12" db="EMBL/GenBank/DDBJ databases">
        <title>Genomic characterization of non-nitrogen-fixing Frankia strains.</title>
        <authorList>
            <person name="Carlos-Shanley C."/>
            <person name="Guerra T."/>
            <person name="Hahn D."/>
        </authorList>
    </citation>
    <scope>NUCLEOTIDE SEQUENCE</scope>
    <source>
        <strain evidence="3">CN6</strain>
    </source>
</reference>
<dbReference type="PANTHER" id="PTHR30627:SF24">
    <property type="entry name" value="PENICILLIN-BINDING PROTEIN 4B"/>
    <property type="match status" value="1"/>
</dbReference>
<protein>
    <submittedName>
        <fullName evidence="3">Penicillin-binding protein</fullName>
    </submittedName>
</protein>
<dbReference type="AlphaFoldDB" id="A0A937UQK0"/>
<feature type="region of interest" description="Disordered" evidence="1">
    <location>
        <begin position="52"/>
        <end position="82"/>
    </location>
</feature>
<dbReference type="Proteomes" id="UP000604475">
    <property type="component" value="Unassembled WGS sequence"/>
</dbReference>
<keyword evidence="4" id="KW-1185">Reference proteome</keyword>
<proteinExistence type="predicted"/>
<sequence length="600" mass="60986">MAVVVLLGAGVGGGFLWKAHRDRAAADRAVRDVAQAYLAAWRALDRTGPALATATTPGLGPGGSAGTPSPSSPSSPSSATVAPASLPWRQAAGHPADAYAARAEAGIAAVTVPGSIDVPTLVATMADMRDRLRLTDAAFTVGEVRRAETTATVPYTATLRLAGQPAPWIYPGELSLTKVGGGWRVGAALASVHPQLAPGLRFDRTGSTAKRGELLDAHGKPLAESPELAGNLVGQVAPATGLERVYDGRLAPRGGSIVLRDSRGTVVRTPQTWPMTDGDQIRTTIDLGVQRAAELALATSTHPIGAMVAVDTRTGGILAAANHPTNGYGRALRGSYPPGSTFKIVTATAALMAGRDANTRLDCPKTVNVGGRTFVNAEDEEFGPINLREAFAHSCNTAFVSLADSLPADTLAQAARLYGFDGAAPLPIASVGGVYPMPRDKVEVASAAIGQGRVATSPLQLASVAAAVAGGTWHAPFVVGGPTRSHELPPKILPDLRSFLRAVVTDGTAAKVAFPGEVFGKTGTAEYAPGNPPPTHAWFVGYRGTVAFAVLIENGGFGAESAAPVAAAFLNALDGNLPPPATAVDASGATPAPVTSAGPG</sequence>
<evidence type="ECO:0000256" key="1">
    <source>
        <dbReference type="SAM" id="MobiDB-lite"/>
    </source>
</evidence>
<dbReference type="Gene3D" id="3.40.710.10">
    <property type="entry name" value="DD-peptidase/beta-lactamase superfamily"/>
    <property type="match status" value="1"/>
</dbReference>
<comment type="caution">
    <text evidence="3">The sequence shown here is derived from an EMBL/GenBank/DDBJ whole genome shotgun (WGS) entry which is preliminary data.</text>
</comment>
<organism evidence="3 4">
    <name type="scientific">Frankia nepalensis</name>
    <dbReference type="NCBI Taxonomy" id="1836974"/>
    <lineage>
        <taxon>Bacteria</taxon>
        <taxon>Bacillati</taxon>
        <taxon>Actinomycetota</taxon>
        <taxon>Actinomycetes</taxon>
        <taxon>Frankiales</taxon>
        <taxon>Frankiaceae</taxon>
        <taxon>Frankia</taxon>
    </lineage>
</organism>
<dbReference type="Pfam" id="PF00905">
    <property type="entry name" value="Transpeptidase"/>
    <property type="match status" value="1"/>
</dbReference>
<dbReference type="GO" id="GO:0005886">
    <property type="term" value="C:plasma membrane"/>
    <property type="evidence" value="ECO:0007669"/>
    <property type="project" value="TreeGrafter"/>
</dbReference>
<dbReference type="GO" id="GO:0071972">
    <property type="term" value="F:peptidoglycan L,D-transpeptidase activity"/>
    <property type="evidence" value="ECO:0007669"/>
    <property type="project" value="TreeGrafter"/>
</dbReference>
<evidence type="ECO:0000313" key="3">
    <source>
        <dbReference type="EMBL" id="MBL7628335.1"/>
    </source>
</evidence>
<dbReference type="PANTHER" id="PTHR30627">
    <property type="entry name" value="PEPTIDOGLYCAN D,D-TRANSPEPTIDASE"/>
    <property type="match status" value="1"/>
</dbReference>
<dbReference type="InterPro" id="IPR050515">
    <property type="entry name" value="Beta-lactam/transpept"/>
</dbReference>
<dbReference type="InterPro" id="IPR012338">
    <property type="entry name" value="Beta-lactam/transpept-like"/>
</dbReference>
<feature type="domain" description="Penicillin-binding protein transpeptidase" evidence="2">
    <location>
        <begin position="305"/>
        <end position="570"/>
    </location>
</feature>
<dbReference type="EMBL" id="JAEACQ010000184">
    <property type="protein sequence ID" value="MBL7628335.1"/>
    <property type="molecule type" value="Genomic_DNA"/>
</dbReference>
<gene>
    <name evidence="3" type="ORF">I7412_14480</name>
</gene>
<feature type="compositionally biased region" description="Low complexity" evidence="1">
    <location>
        <begin position="66"/>
        <end position="82"/>
    </location>
</feature>
<accession>A0A937UQK0</accession>
<name>A0A937UQK0_9ACTN</name>
<dbReference type="InterPro" id="IPR001460">
    <property type="entry name" value="PCN-bd_Tpept"/>
</dbReference>
<dbReference type="GO" id="GO:0008658">
    <property type="term" value="F:penicillin binding"/>
    <property type="evidence" value="ECO:0007669"/>
    <property type="project" value="InterPro"/>
</dbReference>
<evidence type="ECO:0000313" key="4">
    <source>
        <dbReference type="Proteomes" id="UP000604475"/>
    </source>
</evidence>
<dbReference type="SUPFAM" id="SSF56601">
    <property type="entry name" value="beta-lactamase/transpeptidase-like"/>
    <property type="match status" value="1"/>
</dbReference>
<dbReference type="RefSeq" id="WP_203003324.1">
    <property type="nucleotide sequence ID" value="NZ_JADWYU010000100.1"/>
</dbReference>